<dbReference type="SMART" id="SM00355">
    <property type="entry name" value="ZnF_C2H2"/>
    <property type="match status" value="23"/>
</dbReference>
<sequence>MPQEMSPKKPTTQSNEFLDTSLHPAPTDKKAHTFSYHCTKCSFSHKSAVALHVHYQKKHPDEAITINKLKQSGLAATASQISPATAKPDTPKDVSESLVKVTENLTPRKSGCDLSTGRKDTSSQTRQRVLMSLMKLKGTLVACKRPGSSTSKELRLEDKREKETNNSEHELAEITNDSVPNSPVEIFSCQVCPYSSANVTNVVTHYNTEHTMLGLTTAEEVVWYNTKIQKKEPEAGALAHSNIEECQTNPTAISKNEEAFSLYDCPENLFYCQKCNFANVSLKGVINHQSVAHKVKTSRRECIIAYTVEIRDEIKKLKSLTKDSPLPSYLPPPLINLGDETKLFCHICNFRSISMSNVLRHYYSRHPNHLANTNQVIEYTASIIQQPPTKQKNYAVEKKQRKQVKKHKLFQQDLPSKLTAVEQAKTFECYRCKLKFQGLPNLRKHMWTDHHSNRPNIELLGLCFRKGLLEPGYYCNKCGFSHTRAEVVLEHFKKQHPKAAMTLQFVTTKLYIGRELLPNKSEKKRTKNVTVADDYKTANLGNLSPEAGKYSCRYCSFNGDSLSSITHHFCTVRPKTPENPVPNVSPSKESVTNLHIANDHQDTTELGFESYQVPIEFGSPSESSEEGMKNVKCLYCPAKFASQRGLNTHCGLLHQEIAVLTQIKVYVCSHCTYVNATSQGILTHCQMKHPDSESWCENVYLNEVHVRGWEGDGKPLRGYMCKQCPRIFVSQERMIRHSTFECSKRKGLQKVLSGKKVNLSSLSKASLLCRKKYEKYRCKHCNVTFNTKFALSNHLQIEHKEECLYQCALCAFSYSEKKKLGSHYSTSHGQEAFVKYFQTMYQQDTESAPNSSDRPSFQQLAEPYSLSAMADDCKPLVFMCPRCPYINTSCHGTLTHCQMKHPKLVVRADKLSTQHVLRSSMFKCQNVSRSTGQGYMCYICPLIFKSHLHLKKHHQNDHSSHQDNISNIADAQDLGQGCASKSNVVEEHLRNHPVALGAGPVKERHFKCRLCTYKGLQRQNLQHHYRKVHKLNTASAYKLMDKYNVRQRNFQDLGDEDGAFKCKLCPNIAFTLPLFLINHYSTFHKSNRETDFRIVSHMTDRNTGVYNCGHCKKRINGIKNLSLHLDRHRAWKMKTMPAVDRTSLPQVTCSEVHSEKDSSVCEPVVPTNYITLQTSPTRRPPNQALLLPSDPLLLEPPELEPELIVFGDKHSCKHCQRTFMSLKGLRSHERSHAALAAIKKLDNASTLALNHSINEYLIHKPGTLRPFLCSICSFRTTAMSLLRCHFMKKHRDVILEASMALNRDKNEETANQDPDLSVEHDIEPETVEEVKVNKSVYMEPADVQRQLNYFSSMLQRSQASQSIHTNSCTLFCEFCNFTTGHLSSVRRHYLSRHGKKIYRCKDCDFITGLRKRFDLHLENVHRTTVSKAIRKKDLCCPFCLYESNNKNHMIDHIVLHREERVVPIEVRRSKLSRYLEGVVFQCHKCTFSCGTSDSLQVHVKKHHEVKPYRCRLCFFDSALLSQLEEHLSQKHQVLRNHELVGQVILDKPGHERLQEEEPALFDLKEDAVYNPIAKKSRSADIHSENGTHHGAGSMFCKQTEHAAESNELHIKRFELDATDEGASHENCAMKADQDRTIKIEQIICSEDDTSIVFNSDSQKMFNCLPPNSVRMKRRLRHDSDLGQEEDCQLNSEETADLYADMPVLENEFLKDTQVSIRSFKEENNGGKGKDGLINRKDEDQEERGEGRESHGAEF</sequence>
<evidence type="ECO:0000256" key="4">
    <source>
        <dbReference type="ARBA" id="ARBA00022833"/>
    </source>
</evidence>
<dbReference type="Proteomes" id="UP000265120">
    <property type="component" value="Chromosome Z"/>
</dbReference>
<dbReference type="InterPro" id="IPR059059">
    <property type="entry name" value="Znf-C2H2_7th_ZNF462"/>
</dbReference>
<feature type="domain" description="C2H2-type" evidence="7">
    <location>
        <begin position="719"/>
        <end position="746"/>
    </location>
</feature>
<dbReference type="InterPro" id="IPR036236">
    <property type="entry name" value="Znf_C2H2_sf"/>
</dbReference>
<feature type="domain" description="C2H2-type" evidence="7">
    <location>
        <begin position="805"/>
        <end position="833"/>
    </location>
</feature>
<evidence type="ECO:0000313" key="9">
    <source>
        <dbReference type="Proteomes" id="UP000265120"/>
    </source>
</evidence>
<evidence type="ECO:0000313" key="8">
    <source>
        <dbReference type="Ensembl" id="ENSCSEP00000024795.1"/>
    </source>
</evidence>
<reference evidence="8" key="3">
    <citation type="submission" date="2025-09" db="UniProtKB">
        <authorList>
            <consortium name="Ensembl"/>
        </authorList>
    </citation>
    <scope>IDENTIFICATION</scope>
</reference>
<dbReference type="STRING" id="244447.ENSCSEP00000024795"/>
<dbReference type="Gene3D" id="3.30.160.60">
    <property type="entry name" value="Classic Zinc Finger"/>
    <property type="match status" value="7"/>
</dbReference>
<evidence type="ECO:0000256" key="3">
    <source>
        <dbReference type="ARBA" id="ARBA00022771"/>
    </source>
</evidence>
<reference evidence="8 9" key="1">
    <citation type="journal article" date="2014" name="Nat. Genet.">
        <title>Whole-genome sequence of a flatfish provides insights into ZW sex chromosome evolution and adaptation to a benthic lifestyle.</title>
        <authorList>
            <person name="Chen S."/>
            <person name="Zhang G."/>
            <person name="Shao C."/>
            <person name="Huang Q."/>
            <person name="Liu G."/>
            <person name="Zhang P."/>
            <person name="Song W."/>
            <person name="An N."/>
            <person name="Chalopin D."/>
            <person name="Volff J.N."/>
            <person name="Hong Y."/>
            <person name="Li Q."/>
            <person name="Sha Z."/>
            <person name="Zhou H."/>
            <person name="Xie M."/>
            <person name="Yu Q."/>
            <person name="Liu Y."/>
            <person name="Xiang H."/>
            <person name="Wang N."/>
            <person name="Wu K."/>
            <person name="Yang C."/>
            <person name="Zhou Q."/>
            <person name="Liao X."/>
            <person name="Yang L."/>
            <person name="Hu Q."/>
            <person name="Zhang J."/>
            <person name="Meng L."/>
            <person name="Jin L."/>
            <person name="Tian Y."/>
            <person name="Lian J."/>
            <person name="Yang J."/>
            <person name="Miao G."/>
            <person name="Liu S."/>
            <person name="Liang Z."/>
            <person name="Yan F."/>
            <person name="Li Y."/>
            <person name="Sun B."/>
            <person name="Zhang H."/>
            <person name="Zhang J."/>
            <person name="Zhu Y."/>
            <person name="Du M."/>
            <person name="Zhao Y."/>
            <person name="Schartl M."/>
            <person name="Tang Q."/>
            <person name="Wang J."/>
        </authorList>
    </citation>
    <scope>NUCLEOTIDE SEQUENCE</scope>
</reference>
<protein>
    <recommendedName>
        <fullName evidence="7">C2H2-type domain-containing protein</fullName>
    </recommendedName>
</protein>
<dbReference type="InterPro" id="IPR050688">
    <property type="entry name" value="Zinc_finger/UBP_domain"/>
</dbReference>
<dbReference type="Pfam" id="PF23225">
    <property type="entry name" value="zf-C2H2_7th_ZNF462"/>
    <property type="match status" value="2"/>
</dbReference>
<evidence type="ECO:0000259" key="7">
    <source>
        <dbReference type="PROSITE" id="PS50157"/>
    </source>
</evidence>
<dbReference type="InterPro" id="IPR059058">
    <property type="entry name" value="Znf-C2H2_ZNF462"/>
</dbReference>
<feature type="domain" description="C2H2-type" evidence="7">
    <location>
        <begin position="935"/>
        <end position="963"/>
    </location>
</feature>
<dbReference type="InterPro" id="IPR013087">
    <property type="entry name" value="Znf_C2H2_type"/>
</dbReference>
<keyword evidence="9" id="KW-1185">Reference proteome</keyword>
<accession>A0A3P8WJD8</accession>
<feature type="domain" description="C2H2-type" evidence="7">
    <location>
        <begin position="776"/>
        <end position="802"/>
    </location>
</feature>
<feature type="compositionally biased region" description="Basic and acidic residues" evidence="6">
    <location>
        <begin position="152"/>
        <end position="170"/>
    </location>
</feature>
<feature type="domain" description="C2H2-type" evidence="7">
    <location>
        <begin position="1210"/>
        <end position="1237"/>
    </location>
</feature>
<feature type="compositionally biased region" description="Basic and acidic residues" evidence="6">
    <location>
        <begin position="1718"/>
        <end position="1754"/>
    </location>
</feature>
<feature type="compositionally biased region" description="Polar residues" evidence="6">
    <location>
        <begin position="9"/>
        <end position="18"/>
    </location>
</feature>
<dbReference type="GeneTree" id="ENSGT00940000156411"/>
<dbReference type="FunFam" id="3.30.160.60:FF:000655">
    <property type="entry name" value="Zinc finger protein 462"/>
    <property type="match status" value="1"/>
</dbReference>
<feature type="region of interest" description="Disordered" evidence="6">
    <location>
        <begin position="1717"/>
        <end position="1754"/>
    </location>
</feature>
<dbReference type="Pfam" id="PF23075">
    <property type="entry name" value="zf-C2H2_ZNF462_11"/>
    <property type="match status" value="2"/>
</dbReference>
<dbReference type="SUPFAM" id="SSF57667">
    <property type="entry name" value="beta-beta-alpha zinc fingers"/>
    <property type="match status" value="3"/>
</dbReference>
<name>A0A3P8WJD8_CYNSE</name>
<dbReference type="PANTHER" id="PTHR24403">
    <property type="entry name" value="ZINC FINGER PROTEIN"/>
    <property type="match status" value="1"/>
</dbReference>
<evidence type="ECO:0000256" key="5">
    <source>
        <dbReference type="PROSITE-ProRule" id="PRU00042"/>
    </source>
</evidence>
<dbReference type="Ensembl" id="ENSCSET00000025127.1">
    <property type="protein sequence ID" value="ENSCSEP00000024795.1"/>
    <property type="gene ID" value="ENSCSEG00000015835.1"/>
</dbReference>
<feature type="domain" description="C2H2-type" evidence="7">
    <location>
        <begin position="427"/>
        <end position="455"/>
    </location>
</feature>
<dbReference type="PROSITE" id="PS00028">
    <property type="entry name" value="ZINC_FINGER_C2H2_1"/>
    <property type="match status" value="8"/>
</dbReference>
<dbReference type="GO" id="GO:0045944">
    <property type="term" value="P:positive regulation of transcription by RNA polymerase II"/>
    <property type="evidence" value="ECO:0007669"/>
    <property type="project" value="TreeGrafter"/>
</dbReference>
<evidence type="ECO:0000256" key="6">
    <source>
        <dbReference type="SAM" id="MobiDB-lite"/>
    </source>
</evidence>
<dbReference type="InParanoid" id="A0A3P8WJD8"/>
<keyword evidence="4" id="KW-0862">Zinc</keyword>
<dbReference type="PANTHER" id="PTHR24403:SF67">
    <property type="entry name" value="FI01116P-RELATED"/>
    <property type="match status" value="1"/>
</dbReference>
<feature type="region of interest" description="Disordered" evidence="6">
    <location>
        <begin position="1"/>
        <end position="24"/>
    </location>
</feature>
<evidence type="ECO:0000256" key="2">
    <source>
        <dbReference type="ARBA" id="ARBA00022737"/>
    </source>
</evidence>
<evidence type="ECO:0000256" key="1">
    <source>
        <dbReference type="ARBA" id="ARBA00022723"/>
    </source>
</evidence>
<dbReference type="PROSITE" id="PS50157">
    <property type="entry name" value="ZINC_FINGER_C2H2_2"/>
    <property type="match status" value="7"/>
</dbReference>
<feature type="domain" description="C2H2-type" evidence="7">
    <location>
        <begin position="1480"/>
        <end position="1507"/>
    </location>
</feature>
<dbReference type="GO" id="GO:0008270">
    <property type="term" value="F:zinc ion binding"/>
    <property type="evidence" value="ECO:0007669"/>
    <property type="project" value="UniProtKB-KW"/>
</dbReference>
<proteinExistence type="predicted"/>
<keyword evidence="1" id="KW-0479">Metal-binding</keyword>
<keyword evidence="2" id="KW-0677">Repeat</keyword>
<dbReference type="GO" id="GO:0005634">
    <property type="term" value="C:nucleus"/>
    <property type="evidence" value="ECO:0007669"/>
    <property type="project" value="TreeGrafter"/>
</dbReference>
<reference evidence="8" key="2">
    <citation type="submission" date="2025-08" db="UniProtKB">
        <authorList>
            <consortium name="Ensembl"/>
        </authorList>
    </citation>
    <scope>IDENTIFICATION</scope>
</reference>
<keyword evidence="3 5" id="KW-0863">Zinc-finger</keyword>
<organism evidence="8 9">
    <name type="scientific">Cynoglossus semilaevis</name>
    <name type="common">Tongue sole</name>
    <dbReference type="NCBI Taxonomy" id="244447"/>
    <lineage>
        <taxon>Eukaryota</taxon>
        <taxon>Metazoa</taxon>
        <taxon>Chordata</taxon>
        <taxon>Craniata</taxon>
        <taxon>Vertebrata</taxon>
        <taxon>Euteleostomi</taxon>
        <taxon>Actinopterygii</taxon>
        <taxon>Neopterygii</taxon>
        <taxon>Teleostei</taxon>
        <taxon>Neoteleostei</taxon>
        <taxon>Acanthomorphata</taxon>
        <taxon>Carangaria</taxon>
        <taxon>Pleuronectiformes</taxon>
        <taxon>Pleuronectoidei</taxon>
        <taxon>Cynoglossidae</taxon>
        <taxon>Cynoglossinae</taxon>
        <taxon>Cynoglossus</taxon>
    </lineage>
</organism>
<feature type="region of interest" description="Disordered" evidence="6">
    <location>
        <begin position="144"/>
        <end position="170"/>
    </location>
</feature>